<comment type="subcellular location">
    <subcellularLocation>
        <location evidence="1 11">Nucleus</location>
    </subcellularLocation>
</comment>
<dbReference type="Proteomes" id="UP000812440">
    <property type="component" value="Chromosome 1"/>
</dbReference>
<dbReference type="InterPro" id="IPR000536">
    <property type="entry name" value="Nucl_hrmn_rcpt_lig-bd"/>
</dbReference>
<name>A0A8T2KBQ6_9PIPI</name>
<dbReference type="PRINTS" id="PR00047">
    <property type="entry name" value="STROIDFINGER"/>
</dbReference>
<proteinExistence type="inferred from homology"/>
<keyword evidence="7 11" id="KW-0238">DNA-binding</keyword>
<organism evidence="15 16">
    <name type="scientific">Hymenochirus boettgeri</name>
    <name type="common">Congo dwarf clawed frog</name>
    <dbReference type="NCBI Taxonomy" id="247094"/>
    <lineage>
        <taxon>Eukaryota</taxon>
        <taxon>Metazoa</taxon>
        <taxon>Chordata</taxon>
        <taxon>Craniata</taxon>
        <taxon>Vertebrata</taxon>
        <taxon>Euteleostomi</taxon>
        <taxon>Amphibia</taxon>
        <taxon>Batrachia</taxon>
        <taxon>Anura</taxon>
        <taxon>Pipoidea</taxon>
        <taxon>Pipidae</taxon>
        <taxon>Pipinae</taxon>
        <taxon>Hymenochirus</taxon>
    </lineage>
</organism>
<dbReference type="Pfam" id="PF00105">
    <property type="entry name" value="zf-C4"/>
    <property type="match status" value="1"/>
</dbReference>
<evidence type="ECO:0000313" key="15">
    <source>
        <dbReference type="EMBL" id="KAG8454559.1"/>
    </source>
</evidence>
<gene>
    <name evidence="15" type="ORF">GDO86_000976</name>
</gene>
<dbReference type="OrthoDB" id="8832025at2759"/>
<feature type="domain" description="Nuclear receptor" evidence="13">
    <location>
        <begin position="7"/>
        <end position="82"/>
    </location>
</feature>
<evidence type="ECO:0000256" key="2">
    <source>
        <dbReference type="ARBA" id="ARBA00022473"/>
    </source>
</evidence>
<evidence type="ECO:0000256" key="12">
    <source>
        <dbReference type="SAM" id="MobiDB-lite"/>
    </source>
</evidence>
<evidence type="ECO:0000256" key="11">
    <source>
        <dbReference type="RuleBase" id="RU004334"/>
    </source>
</evidence>
<evidence type="ECO:0000256" key="10">
    <source>
        <dbReference type="ARBA" id="ARBA00023242"/>
    </source>
</evidence>
<evidence type="ECO:0000259" key="14">
    <source>
        <dbReference type="PROSITE" id="PS51843"/>
    </source>
</evidence>
<accession>A0A8T2KBQ6</accession>
<dbReference type="InterPro" id="IPR044101">
    <property type="entry name" value="NR_DBD_ROR"/>
</dbReference>
<dbReference type="SUPFAM" id="SSF57716">
    <property type="entry name" value="Glucocorticoid receptor-like (DNA-binding domain)"/>
    <property type="match status" value="1"/>
</dbReference>
<dbReference type="Gene3D" id="3.30.50.10">
    <property type="entry name" value="Erythroid Transcription Factor GATA-1, subunit A"/>
    <property type="match status" value="1"/>
</dbReference>
<evidence type="ECO:0000256" key="6">
    <source>
        <dbReference type="ARBA" id="ARBA00023015"/>
    </source>
</evidence>
<dbReference type="PANTHER" id="PTHR45805:SF7">
    <property type="entry name" value="NUCLEAR RECEPTOR ROR-BETA-LIKE"/>
    <property type="match status" value="1"/>
</dbReference>
<feature type="domain" description="NR LBD" evidence="14">
    <location>
        <begin position="198"/>
        <end position="436"/>
    </location>
</feature>
<dbReference type="PROSITE" id="PS51843">
    <property type="entry name" value="NR_LBD"/>
    <property type="match status" value="1"/>
</dbReference>
<evidence type="ECO:0000259" key="13">
    <source>
        <dbReference type="PROSITE" id="PS51030"/>
    </source>
</evidence>
<comment type="caution">
    <text evidence="15">The sequence shown here is derived from an EMBL/GenBank/DDBJ whole genome shotgun (WGS) entry which is preliminary data.</text>
</comment>
<protein>
    <submittedName>
        <fullName evidence="15">Uncharacterized protein</fullName>
    </submittedName>
</protein>
<dbReference type="Pfam" id="PF00104">
    <property type="entry name" value="Hormone_recep"/>
    <property type="match status" value="1"/>
</dbReference>
<comment type="similarity">
    <text evidence="11">Belongs to the nuclear hormone receptor family.</text>
</comment>
<reference evidence="15" key="1">
    <citation type="thesis" date="2020" institute="ProQuest LLC" country="789 East Eisenhower Parkway, Ann Arbor, MI, USA">
        <title>Comparative Genomics and Chromosome Evolution.</title>
        <authorList>
            <person name="Mudd A.B."/>
        </authorList>
    </citation>
    <scope>NUCLEOTIDE SEQUENCE</scope>
    <source>
        <strain evidence="15">Female2</strain>
        <tissue evidence="15">Blood</tissue>
    </source>
</reference>
<dbReference type="GO" id="GO:0008270">
    <property type="term" value="F:zinc ion binding"/>
    <property type="evidence" value="ECO:0007669"/>
    <property type="project" value="UniProtKB-KW"/>
</dbReference>
<dbReference type="FunFam" id="3.30.50.10:FF:000003">
    <property type="entry name" value="Nuclear orphan receptor ROR-beta"/>
    <property type="match status" value="1"/>
</dbReference>
<keyword evidence="5 11" id="KW-0862">Zinc</keyword>
<keyword evidence="8 11" id="KW-0804">Transcription</keyword>
<dbReference type="PROSITE" id="PS51030">
    <property type="entry name" value="NUCLEAR_REC_DBD_2"/>
    <property type="match status" value="1"/>
</dbReference>
<dbReference type="InterPro" id="IPR035500">
    <property type="entry name" value="NHR-like_dom_sf"/>
</dbReference>
<dbReference type="PROSITE" id="PS00031">
    <property type="entry name" value="NUCLEAR_REC_DBD_1"/>
    <property type="match status" value="1"/>
</dbReference>
<dbReference type="SMART" id="SM00399">
    <property type="entry name" value="ZnF_C4"/>
    <property type="match status" value="1"/>
</dbReference>
<sequence length="448" mass="50965">MRAQIEVIPCKICGDKSSGIHYGVITCEGCKGFFRRSQQSNASYSCSRQRNCLIDRTNRNRCQHCRLQKCLELGMSRDAVKFGRMSKKQRDSLYAEVQKHQQNQDQILSSEDTDAVSGDYSTRSGLSELEEISGLSDGFLFDFPLSPDGSSSYYSLDLPLSTQPSPDPIQGAALDVLSAHCPVEMVEEHRVLDLSSAEIEHVSQNIIQSHLDTCQFTSEELTKMNWNFHSQDDIYSLQSKPCEWMWQLCAIHISNAIQYVVEFAKRIDGFMDLCQNDQIVLLKSGCLEVLLIRMTRAFNPVNNTVLFEGKFGGMQIFRSLGCDDLLHAIFDLGSALCRLDLSDEEIALFTAAVLISPDRPWLAESRKVQKLQDRIFLALQKELQKRHCSEDLLAKIISKLPLMKTICNLHSDKLEFFRILHPETAQTFPPLYKEVFCCELQFTDLRET</sequence>
<dbReference type="PANTHER" id="PTHR45805">
    <property type="entry name" value="NUCLEAR HORMONE RECEPTOR HR3-RELATED"/>
    <property type="match status" value="1"/>
</dbReference>
<evidence type="ECO:0000256" key="3">
    <source>
        <dbReference type="ARBA" id="ARBA00022723"/>
    </source>
</evidence>
<keyword evidence="16" id="KW-1185">Reference proteome</keyword>
<dbReference type="EMBL" id="JAACNH010000001">
    <property type="protein sequence ID" value="KAG8454559.1"/>
    <property type="molecule type" value="Genomic_DNA"/>
</dbReference>
<dbReference type="Gene3D" id="1.10.565.10">
    <property type="entry name" value="Retinoid X Receptor"/>
    <property type="match status" value="1"/>
</dbReference>
<dbReference type="PRINTS" id="PR01293">
    <property type="entry name" value="RORNUCRECPTR"/>
</dbReference>
<dbReference type="GO" id="GO:0000978">
    <property type="term" value="F:RNA polymerase II cis-regulatory region sequence-specific DNA binding"/>
    <property type="evidence" value="ECO:0007669"/>
    <property type="project" value="TreeGrafter"/>
</dbReference>
<keyword evidence="2" id="KW-0217">Developmental protein</keyword>
<evidence type="ECO:0000256" key="7">
    <source>
        <dbReference type="ARBA" id="ARBA00023125"/>
    </source>
</evidence>
<dbReference type="InterPro" id="IPR001628">
    <property type="entry name" value="Znf_hrmn_rcpt"/>
</dbReference>
<keyword evidence="3 11" id="KW-0479">Metal-binding</keyword>
<dbReference type="SMART" id="SM00430">
    <property type="entry name" value="HOLI"/>
    <property type="match status" value="1"/>
</dbReference>
<evidence type="ECO:0000256" key="4">
    <source>
        <dbReference type="ARBA" id="ARBA00022771"/>
    </source>
</evidence>
<dbReference type="AlphaFoldDB" id="A0A8T2KBQ6"/>
<feature type="compositionally biased region" description="Polar residues" evidence="12">
    <location>
        <begin position="100"/>
        <end position="110"/>
    </location>
</feature>
<evidence type="ECO:0000313" key="16">
    <source>
        <dbReference type="Proteomes" id="UP000812440"/>
    </source>
</evidence>
<dbReference type="CDD" id="cd06968">
    <property type="entry name" value="NR_DBD_ROR"/>
    <property type="match status" value="1"/>
</dbReference>
<dbReference type="InterPro" id="IPR013088">
    <property type="entry name" value="Znf_NHR/GATA"/>
</dbReference>
<dbReference type="GO" id="GO:0005634">
    <property type="term" value="C:nucleus"/>
    <property type="evidence" value="ECO:0007669"/>
    <property type="project" value="UniProtKB-SubCell"/>
</dbReference>
<dbReference type="SUPFAM" id="SSF48508">
    <property type="entry name" value="Nuclear receptor ligand-binding domain"/>
    <property type="match status" value="1"/>
</dbReference>
<dbReference type="PRINTS" id="PR00398">
    <property type="entry name" value="STRDHORMONER"/>
</dbReference>
<dbReference type="GO" id="GO:0004879">
    <property type="term" value="F:nuclear receptor activity"/>
    <property type="evidence" value="ECO:0007669"/>
    <property type="project" value="InterPro"/>
</dbReference>
<dbReference type="InterPro" id="IPR003079">
    <property type="entry name" value="ROR_rcpt"/>
</dbReference>
<feature type="region of interest" description="Disordered" evidence="12">
    <location>
        <begin position="93"/>
        <end position="121"/>
    </location>
</feature>
<evidence type="ECO:0000256" key="9">
    <source>
        <dbReference type="ARBA" id="ARBA00023170"/>
    </source>
</evidence>
<evidence type="ECO:0000256" key="8">
    <source>
        <dbReference type="ARBA" id="ARBA00023163"/>
    </source>
</evidence>
<evidence type="ECO:0000256" key="1">
    <source>
        <dbReference type="ARBA" id="ARBA00004123"/>
    </source>
</evidence>
<keyword evidence="10 11" id="KW-0539">Nucleus</keyword>
<keyword evidence="9 11" id="KW-0675">Receptor</keyword>
<dbReference type="InterPro" id="IPR001723">
    <property type="entry name" value="Nuclear_hrmn_rcpt"/>
</dbReference>
<keyword evidence="4 11" id="KW-0863">Zinc-finger</keyword>
<keyword evidence="6 11" id="KW-0805">Transcription regulation</keyword>
<evidence type="ECO:0000256" key="5">
    <source>
        <dbReference type="ARBA" id="ARBA00022833"/>
    </source>
</evidence>